<feature type="domain" description="Fibronectin type-III" evidence="3">
    <location>
        <begin position="1971"/>
        <end position="2054"/>
    </location>
</feature>
<dbReference type="SUPFAM" id="SSF49265">
    <property type="entry name" value="Fibronectin type III"/>
    <property type="match status" value="4"/>
</dbReference>
<dbReference type="GO" id="GO:0030246">
    <property type="term" value="F:carbohydrate binding"/>
    <property type="evidence" value="ECO:0007669"/>
    <property type="project" value="InterPro"/>
</dbReference>
<evidence type="ECO:0000256" key="1">
    <source>
        <dbReference type="ARBA" id="ARBA00022658"/>
    </source>
</evidence>
<dbReference type="PANTHER" id="PTHR45982:SF1">
    <property type="entry name" value="REGULATOR OF CHROMOSOME CONDENSATION"/>
    <property type="match status" value="1"/>
</dbReference>
<dbReference type="SMART" id="SM00060">
    <property type="entry name" value="FN3"/>
    <property type="match status" value="8"/>
</dbReference>
<dbReference type="RefSeq" id="WP_199020305.1">
    <property type="nucleotide sequence ID" value="NZ_JAELUP010000089.1"/>
</dbReference>
<feature type="domain" description="Fibronectin type-III" evidence="3">
    <location>
        <begin position="1803"/>
        <end position="1886"/>
    </location>
</feature>
<dbReference type="Gene3D" id="2.60.40.680">
    <property type="match status" value="1"/>
</dbReference>
<feature type="domain" description="Fibronectin type-III" evidence="3">
    <location>
        <begin position="2137"/>
        <end position="2220"/>
    </location>
</feature>
<dbReference type="Proteomes" id="UP000640274">
    <property type="component" value="Unassembled WGS sequence"/>
</dbReference>
<dbReference type="PROSITE" id="PS50853">
    <property type="entry name" value="FN3"/>
    <property type="match status" value="6"/>
</dbReference>
<keyword evidence="5" id="KW-1185">Reference proteome</keyword>
<dbReference type="InterPro" id="IPR058923">
    <property type="entry name" value="RCC1-like_dom"/>
</dbReference>
<name>A0A934MM00_9BACL</name>
<dbReference type="PANTHER" id="PTHR45982">
    <property type="entry name" value="REGULATOR OF CHROMOSOME CONDENSATION"/>
    <property type="match status" value="1"/>
</dbReference>
<dbReference type="InterPro" id="IPR036116">
    <property type="entry name" value="FN3_sf"/>
</dbReference>
<dbReference type="PRINTS" id="PR00633">
    <property type="entry name" value="RCCNDNSATION"/>
</dbReference>
<dbReference type="Pfam" id="PF00415">
    <property type="entry name" value="RCC1"/>
    <property type="match status" value="2"/>
</dbReference>
<dbReference type="InterPro" id="IPR051553">
    <property type="entry name" value="Ran_GTPase-activating"/>
</dbReference>
<dbReference type="InterPro" id="IPR000408">
    <property type="entry name" value="Reg_chr_condens"/>
</dbReference>
<evidence type="ECO:0000313" key="5">
    <source>
        <dbReference type="Proteomes" id="UP000640274"/>
    </source>
</evidence>
<dbReference type="GO" id="GO:0005737">
    <property type="term" value="C:cytoplasm"/>
    <property type="evidence" value="ECO:0007669"/>
    <property type="project" value="TreeGrafter"/>
</dbReference>
<gene>
    <name evidence="4" type="ORF">JFN88_16240</name>
</gene>
<feature type="domain" description="Fibronectin type-III" evidence="3">
    <location>
        <begin position="2056"/>
        <end position="2135"/>
    </location>
</feature>
<evidence type="ECO:0000259" key="3">
    <source>
        <dbReference type="PROSITE" id="PS50853"/>
    </source>
</evidence>
<accession>A0A934MM00</accession>
<proteinExistence type="predicted"/>
<feature type="domain" description="Fibronectin type-III" evidence="3">
    <location>
        <begin position="1887"/>
        <end position="1970"/>
    </location>
</feature>
<evidence type="ECO:0000313" key="4">
    <source>
        <dbReference type="EMBL" id="MBJ6362770.1"/>
    </source>
</evidence>
<dbReference type="InterPro" id="IPR009091">
    <property type="entry name" value="RCC1/BLIP-II"/>
</dbReference>
<feature type="domain" description="Fibronectin type-III" evidence="3">
    <location>
        <begin position="1698"/>
        <end position="1802"/>
    </location>
</feature>
<dbReference type="Gene3D" id="2.60.40.10">
    <property type="entry name" value="Immunoglobulins"/>
    <property type="match status" value="6"/>
</dbReference>
<sequence length="2412" mass="259298">MKGLNSSVRLIVVLSLLTQLLFSALGQVSVAYGESNEGLRYNRIANPGNFTLFVKTNGRVSVVGRGDYVMGTGVTSTTNYSALNELPNLSNVKEISANTSSAFALLNDGTVKAWGSNSCTLGAINSTSASPVTFPQLEGIKRIAVGGNFAAALTEGGTVVTWGCNNYGQLGLGNTSNSVYPKTIPNLSDVADIAVGTDFMLAKMKDGTVKSWGNFSNGQLGIGTITASQTSPKEVAGLTNVKAITVGSNFSFAVLVDGSVMGWGYNLNGQLGTGTTSTVNSPAKITDLSNIDYVAAGINHTWAFTTNGEIYVWGNNSSSQLGIKSSLVTNQLKPKLLQQLGSINSIYLGSYTSFVTDQNNQTWALGLNDYSQLGLEDKATKDTLTMINDLNVSDANLDIEVLGRDLSMFSSPFTFTSHMFANDKLYSWGKNTNPAIDPDVAGDLSSPRVITRLGDVKQVTYGEDFALALTKDGKVKSWGVNTSGQLGLGDTVTRTDPTTISGLAGVKKLVAAAGFAVVLMQDGTVATWGKNTSGQLGQGDLTNRTAPKLIPNLQGVKDITAGYNFVVALLENGSVFVWGGNEYGQLGLGNLENRSIPAELTSVTGVKEIASGFYHVIALKDDGSLQVWGRNNNGQLGLGNDVTALNPTSLIINSPIKQIAVTAYSSYVLTQDGKISSWGLNSSGELGHGDTTARLTPVEIISPGDRFSSIITGRSHLIAISKDGSIRMTGSNSYGQLGLGDTANRNKLTVLYGNTKSVQDIITNGKNTFILFEDGSVWGSGENYYGYLGVGDGISRTNFVPINGLSNVQKIELGSNFVLALLKNGTVMSWGLNEDGQLGNGTNIASNKPVLISTSYLSNVKEIFAKGTSAIALLKDGTVKSWGNNANSQLGLGDSSNKVLPTSVNITGVKEVAVGEYFTLALLNSGVVKGWGYNYYYNLGTGNTTSYNAPVDVPNLTDVANVYIDGYSSFALLNNGTISAWGQNDLYQLGVNNTSSVTKPTPIANLSSVRSLVVKSKSVFAILNDGTLKAWGNNVDGKLGLQTTAHTSSPTTVPNLSNVSSLSVSDQHVLAVDSKGSLYAWGSNGSGQLGTGDRINLNSPHKMINSEVSLIKLAPNQSYAIISGRLNVWGLYANSLGLGSTGSTANRLRPEIVRNIEEWRVLPQDPYVLKIKYKAGASVTIRSYMDSNTSISEAVTISMPSDTHTISFPVNLKGLKEGQHTIRFEVTDGLIVAQQTISVWVYDSSLIPSMITETTNTTIKVTENIEGNNKNFASSPIRFSANNITSSWLTDRSTLSNRVISSAIGKLGGNGTKGIVITENGKWIVPIYYSATNEVRFYMSANQGQNWTILCTLTGLTSNAAITTAGNKVIGIVRKNANEIAGFSFDVDKQTNVNIASLLKTVDFNQTDIPASNNVAIVAKDDAVHAAWVSKNSQYPSVYNIRYARIAEDGSALTAIEQVTTSSDSYDVFSNPSMLINNNGIPSLFYDHQNTGNRSYSVYVANRVNSAWKQKNLEPMSSYWTRGVNAAVDKNNDVHIVWTKLTSDGYDHIFYTKQNTNGVYSPTVDLTAGLTTYDQQQPTLTVGQNNDVFLYFSGIDPTLSTTNYNIRMRMLSNETWSVMKTITANTSSDATAPAVIRNALLPYPGDPIVVFEHTSNGVLVSGSMQRDNYSYTFDNLTPNTKYKVKLEVKNLDGAITSVTKDVYTKATTPVLTSSTLSDGIVEFTVTDNNPAITKYQLKSGNKYVSAEGTLTAYPAWITLNNKKVKVKGLAAGKSYRFQAQAINEEEEETSFSNTVQIGPPPAAPATPTGVKATATNNTVIVTWNAVPEATSYQIEMNNMVISVGNTLSYTSQQLAPNTVHSFRVRSERDGIYGAWTELTSVRTLMLPPEKPTFVSATASSKIVTVTWNNVSDALRYDVLWDGVLVALGKTTTYQAKDLVPGTRHTFQIRSVSAGGISEWSAVQTIETKVKAPSTVLLLKVDAQDTSVQLSWTDDVDASGYEIEADGLLIRTGKFNYVEINGLTPHTNHQYRVRAVNEIGSGNWSHMAGATTYLLKTPGTITDTPEETSIEYNWTASPNATSYNVEFDNQIHLVQTTTFKATGLLVESNHKFRVIASNETGSSAWSEVNYSSTLPQRPIVPSQINVIPNHNSVYLSWGQVAGSTGYDIELDGIVVVDAFNETSYRDTELETFSVHTYRIRSRNEAIAGEWSPLVTVRTLPDKPGLVSGVLINSTNNIANVTWKPDPTATGYDIEVDGKVNDIGLKTSYKHHRVAPGSEHKYRIRMRNLVGVGEWSDLIVNNTLTARLTKGQSVDLGLTASNVTDFSRYTLMVNYDPNAIEILDLSTMTGKPELSPGKIEGTDITITQFTPGSITFVCDKTIPNGESWSGVINSIKMKAKVNGGSSLTYTVLVK</sequence>
<dbReference type="InterPro" id="IPR013783">
    <property type="entry name" value="Ig-like_fold"/>
</dbReference>
<comment type="caution">
    <text evidence="4">The sequence shown here is derived from an EMBL/GenBank/DDBJ whole genome shotgun (WGS) entry which is preliminary data.</text>
</comment>
<dbReference type="EMBL" id="JAELUP010000089">
    <property type="protein sequence ID" value="MBJ6362770.1"/>
    <property type="molecule type" value="Genomic_DNA"/>
</dbReference>
<dbReference type="Gene3D" id="2.130.10.30">
    <property type="entry name" value="Regulator of chromosome condensation 1/beta-lactamase-inhibitor protein II"/>
    <property type="match status" value="5"/>
</dbReference>
<dbReference type="CDD" id="cd00063">
    <property type="entry name" value="FN3"/>
    <property type="match status" value="5"/>
</dbReference>
<keyword evidence="1" id="KW-0344">Guanine-nucleotide releasing factor</keyword>
<dbReference type="PROSITE" id="PS50012">
    <property type="entry name" value="RCC1_3"/>
    <property type="match status" value="18"/>
</dbReference>
<protein>
    <recommendedName>
        <fullName evidence="3">Fibronectin type-III domain-containing protein</fullName>
    </recommendedName>
</protein>
<dbReference type="InterPro" id="IPR008965">
    <property type="entry name" value="CBM2/CBM3_carb-bd_dom_sf"/>
</dbReference>
<reference evidence="4" key="1">
    <citation type="submission" date="2020-12" db="EMBL/GenBank/DDBJ databases">
        <authorList>
            <person name="Huq M.A."/>
        </authorList>
    </citation>
    <scope>NUCLEOTIDE SEQUENCE</scope>
    <source>
        <strain evidence="4">MAHUQ-46</strain>
    </source>
</reference>
<dbReference type="Pfam" id="PF13540">
    <property type="entry name" value="RCC1_2"/>
    <property type="match status" value="1"/>
</dbReference>
<dbReference type="Pfam" id="PF00041">
    <property type="entry name" value="fn3"/>
    <property type="match status" value="1"/>
</dbReference>
<dbReference type="Pfam" id="PF25390">
    <property type="entry name" value="WD40_RLD"/>
    <property type="match status" value="3"/>
</dbReference>
<keyword evidence="2" id="KW-0677">Repeat</keyword>
<evidence type="ECO:0000256" key="2">
    <source>
        <dbReference type="ARBA" id="ARBA00022737"/>
    </source>
</evidence>
<dbReference type="InterPro" id="IPR003961">
    <property type="entry name" value="FN3_dom"/>
</dbReference>
<dbReference type="GO" id="GO:0005085">
    <property type="term" value="F:guanyl-nucleotide exchange factor activity"/>
    <property type="evidence" value="ECO:0007669"/>
    <property type="project" value="TreeGrafter"/>
</dbReference>
<dbReference type="SUPFAM" id="SSF49384">
    <property type="entry name" value="Carbohydrate-binding domain"/>
    <property type="match status" value="1"/>
</dbReference>
<dbReference type="SUPFAM" id="SSF50985">
    <property type="entry name" value="RCC1/BLIP-II"/>
    <property type="match status" value="5"/>
</dbReference>
<organism evidence="4 5">
    <name type="scientific">Paenibacillus roseus</name>
    <dbReference type="NCBI Taxonomy" id="2798579"/>
    <lineage>
        <taxon>Bacteria</taxon>
        <taxon>Bacillati</taxon>
        <taxon>Bacillota</taxon>
        <taxon>Bacilli</taxon>
        <taxon>Bacillales</taxon>
        <taxon>Paenibacillaceae</taxon>
        <taxon>Paenibacillus</taxon>
    </lineage>
</organism>